<evidence type="ECO:0000256" key="1">
    <source>
        <dbReference type="ARBA" id="ARBA00016903"/>
    </source>
</evidence>
<evidence type="ECO:0000313" key="6">
    <source>
        <dbReference type="Proteomes" id="UP000694404"/>
    </source>
</evidence>
<dbReference type="GO" id="GO:0000796">
    <property type="term" value="C:condensin complex"/>
    <property type="evidence" value="ECO:0007669"/>
    <property type="project" value="TreeGrafter"/>
</dbReference>
<dbReference type="AlphaFoldDB" id="A0A8C0JBE6"/>
<proteinExistence type="predicted"/>
<reference evidence="5" key="2">
    <citation type="submission" date="2025-09" db="UniProtKB">
        <authorList>
            <consortium name="Ensembl"/>
        </authorList>
    </citation>
    <scope>IDENTIFICATION</scope>
</reference>
<evidence type="ECO:0000256" key="3">
    <source>
        <dbReference type="ARBA" id="ARBA00030479"/>
    </source>
</evidence>
<dbReference type="GeneTree" id="ENSGT00390000014443"/>
<dbReference type="GO" id="GO:0010032">
    <property type="term" value="P:meiotic chromosome condensation"/>
    <property type="evidence" value="ECO:0007669"/>
    <property type="project" value="TreeGrafter"/>
</dbReference>
<evidence type="ECO:0000256" key="2">
    <source>
        <dbReference type="ARBA" id="ARBA00023067"/>
    </source>
</evidence>
<keyword evidence="6" id="KW-1185">Reference proteome</keyword>
<reference evidence="5" key="1">
    <citation type="submission" date="2025-08" db="UniProtKB">
        <authorList>
            <consortium name="Ensembl"/>
        </authorList>
    </citation>
    <scope>IDENTIFICATION</scope>
</reference>
<organism evidence="5 6">
    <name type="scientific">Chelonoidis abingdonii</name>
    <name type="common">Abingdon island giant tortoise</name>
    <name type="synonym">Testudo abingdonii</name>
    <dbReference type="NCBI Taxonomy" id="106734"/>
    <lineage>
        <taxon>Eukaryota</taxon>
        <taxon>Metazoa</taxon>
        <taxon>Chordata</taxon>
        <taxon>Craniata</taxon>
        <taxon>Vertebrata</taxon>
        <taxon>Euteleostomi</taxon>
        <taxon>Archelosauria</taxon>
        <taxon>Testudinata</taxon>
        <taxon>Testudines</taxon>
        <taxon>Cryptodira</taxon>
        <taxon>Durocryptodira</taxon>
        <taxon>Testudinoidea</taxon>
        <taxon>Testudinidae</taxon>
        <taxon>Chelonoidis</taxon>
    </lineage>
</organism>
<dbReference type="PANTHER" id="PTHR14324">
    <property type="entry name" value="CONDENSIN-2 COMPLEX SUBUNIT H2"/>
    <property type="match status" value="1"/>
</dbReference>
<name>A0A8C0JBE6_CHEAB</name>
<keyword evidence="2" id="KW-0226">DNA condensation</keyword>
<feature type="domain" description="Condensin-2 complex subunit H2 C-terminal" evidence="4">
    <location>
        <begin position="154"/>
        <end position="272"/>
    </location>
</feature>
<accession>A0A8C0JBE6</accession>
<dbReference type="InterPro" id="IPR031739">
    <property type="entry name" value="Ncaph2"/>
</dbReference>
<dbReference type="InterPro" id="IPR031737">
    <property type="entry name" value="CNDH2_C"/>
</dbReference>
<evidence type="ECO:0000313" key="5">
    <source>
        <dbReference type="Ensembl" id="ENSCABP00000029019.1"/>
    </source>
</evidence>
<dbReference type="Proteomes" id="UP000694404">
    <property type="component" value="Unplaced"/>
</dbReference>
<dbReference type="GO" id="GO:0051306">
    <property type="term" value="P:mitotic sister chromatid separation"/>
    <property type="evidence" value="ECO:0007669"/>
    <property type="project" value="TreeGrafter"/>
</dbReference>
<gene>
    <name evidence="5" type="primary">NCAPH2</name>
</gene>
<dbReference type="GO" id="GO:0003682">
    <property type="term" value="F:chromatin binding"/>
    <property type="evidence" value="ECO:0007669"/>
    <property type="project" value="TreeGrafter"/>
</dbReference>
<dbReference type="PANTHER" id="PTHR14324:SF3">
    <property type="entry name" value="CONDENSIN-2 COMPLEX SUBUNIT H2"/>
    <property type="match status" value="1"/>
</dbReference>
<dbReference type="Ensembl" id="ENSCABT00000031805.1">
    <property type="protein sequence ID" value="ENSCABP00000029019.1"/>
    <property type="gene ID" value="ENSCABG00000021300.1"/>
</dbReference>
<dbReference type="GO" id="GO:0005634">
    <property type="term" value="C:nucleus"/>
    <property type="evidence" value="ECO:0007669"/>
    <property type="project" value="TreeGrafter"/>
</dbReference>
<dbReference type="Pfam" id="PF16858">
    <property type="entry name" value="CNDH2_C"/>
    <property type="match status" value="1"/>
</dbReference>
<protein>
    <recommendedName>
        <fullName evidence="1">Condensin-2 complex subunit H2</fullName>
    </recommendedName>
    <alternativeName>
        <fullName evidence="3">Non-SMC condensin II complex subunit H2</fullName>
    </alternativeName>
</protein>
<sequence length="282" mass="32267">MLRERAPAVEPSRLAEPPCFFPFPTHCDCSSLPSLHPASGRPFTVPCDLDDVPGSKRKRRTPRKLQDFMKWFSATRLRPTLPGRAVSCSHCVLADLEVLYWKQLKERMAMQRKLQRRMVRKQRRWGTGVNGRCPRSACRKGQVPVSTLGGTWAELFIANSQKYARETVLSQRIRDWEDKMEPKLQEQEERAAFDIHSYGDQLAASCGRLGEWHTFASLVAGKPAFEVCRSMLASLQLANDYTVEISQQPGLEEAVDTMRLRLLTQERAHERFRTYMAPSVSN</sequence>
<evidence type="ECO:0000259" key="4">
    <source>
        <dbReference type="Pfam" id="PF16858"/>
    </source>
</evidence>